<organism evidence="2 3">
    <name type="scientific">Coemansia biformis</name>
    <dbReference type="NCBI Taxonomy" id="1286918"/>
    <lineage>
        <taxon>Eukaryota</taxon>
        <taxon>Fungi</taxon>
        <taxon>Fungi incertae sedis</taxon>
        <taxon>Zoopagomycota</taxon>
        <taxon>Kickxellomycotina</taxon>
        <taxon>Kickxellomycetes</taxon>
        <taxon>Kickxellales</taxon>
        <taxon>Kickxellaceae</taxon>
        <taxon>Coemansia</taxon>
    </lineage>
</organism>
<feature type="compositionally biased region" description="Polar residues" evidence="1">
    <location>
        <begin position="81"/>
        <end position="90"/>
    </location>
</feature>
<dbReference type="Proteomes" id="UP001143981">
    <property type="component" value="Unassembled WGS sequence"/>
</dbReference>
<dbReference type="EMBL" id="JANBOI010002309">
    <property type="protein sequence ID" value="KAJ1722791.1"/>
    <property type="molecule type" value="Genomic_DNA"/>
</dbReference>
<feature type="region of interest" description="Disordered" evidence="1">
    <location>
        <begin position="75"/>
        <end position="100"/>
    </location>
</feature>
<reference evidence="2" key="1">
    <citation type="submission" date="2022-07" db="EMBL/GenBank/DDBJ databases">
        <title>Phylogenomic reconstructions and comparative analyses of Kickxellomycotina fungi.</title>
        <authorList>
            <person name="Reynolds N.K."/>
            <person name="Stajich J.E."/>
            <person name="Barry K."/>
            <person name="Grigoriev I.V."/>
            <person name="Crous P."/>
            <person name="Smith M.E."/>
        </authorList>
    </citation>
    <scope>NUCLEOTIDE SEQUENCE</scope>
    <source>
        <strain evidence="2">BCRC 34381</strain>
    </source>
</reference>
<evidence type="ECO:0000256" key="1">
    <source>
        <dbReference type="SAM" id="MobiDB-lite"/>
    </source>
</evidence>
<dbReference type="AlphaFoldDB" id="A0A9W7XXG6"/>
<evidence type="ECO:0000313" key="3">
    <source>
        <dbReference type="Proteomes" id="UP001143981"/>
    </source>
</evidence>
<feature type="non-terminal residue" evidence="2">
    <location>
        <position position="1"/>
    </location>
</feature>
<protein>
    <submittedName>
        <fullName evidence="2">Uncharacterized protein</fullName>
    </submittedName>
</protein>
<name>A0A9W7XXG6_9FUNG</name>
<evidence type="ECO:0000313" key="2">
    <source>
        <dbReference type="EMBL" id="KAJ1722791.1"/>
    </source>
</evidence>
<gene>
    <name evidence="2" type="ORF">LPJ61_005892</name>
</gene>
<sequence>SSGSSDLDGTDSSEGPGPTAMMALAVMINHLVTVTPADNTVHTAKPMFPSAEHLLPYSNLSEDSMPESFLQLVLEHGGSMSGPTQWQSSPEDPEDPDYKP</sequence>
<comment type="caution">
    <text evidence="2">The sequence shown here is derived from an EMBL/GenBank/DDBJ whole genome shotgun (WGS) entry which is preliminary data.</text>
</comment>
<keyword evidence="3" id="KW-1185">Reference proteome</keyword>
<feature type="compositionally biased region" description="Acidic residues" evidence="1">
    <location>
        <begin position="91"/>
        <end position="100"/>
    </location>
</feature>
<proteinExistence type="predicted"/>
<accession>A0A9W7XXG6</accession>